<evidence type="ECO:0000313" key="3">
    <source>
        <dbReference type="Proteomes" id="UP000807306"/>
    </source>
</evidence>
<dbReference type="EMBL" id="MU157834">
    <property type="protein sequence ID" value="KAF9531566.1"/>
    <property type="molecule type" value="Genomic_DNA"/>
</dbReference>
<name>A0A9P6EKQ2_9AGAR</name>
<gene>
    <name evidence="2" type="ORF">CPB83DRAFT_75562</name>
</gene>
<dbReference type="Proteomes" id="UP000807306">
    <property type="component" value="Unassembled WGS sequence"/>
</dbReference>
<feature type="transmembrane region" description="Helical" evidence="1">
    <location>
        <begin position="142"/>
        <end position="163"/>
    </location>
</feature>
<keyword evidence="3" id="KW-1185">Reference proteome</keyword>
<proteinExistence type="predicted"/>
<organism evidence="2 3">
    <name type="scientific">Crepidotus variabilis</name>
    <dbReference type="NCBI Taxonomy" id="179855"/>
    <lineage>
        <taxon>Eukaryota</taxon>
        <taxon>Fungi</taxon>
        <taxon>Dikarya</taxon>
        <taxon>Basidiomycota</taxon>
        <taxon>Agaricomycotina</taxon>
        <taxon>Agaricomycetes</taxon>
        <taxon>Agaricomycetidae</taxon>
        <taxon>Agaricales</taxon>
        <taxon>Agaricineae</taxon>
        <taxon>Crepidotaceae</taxon>
        <taxon>Crepidotus</taxon>
    </lineage>
</organism>
<keyword evidence="1" id="KW-0812">Transmembrane</keyword>
<dbReference type="AlphaFoldDB" id="A0A9P6EKQ2"/>
<protein>
    <submittedName>
        <fullName evidence="2">Uncharacterized protein</fullName>
    </submittedName>
</protein>
<sequence length="187" mass="21397">MRNSAPTNPRRIDRTSNRYGAHFTLRYPSHFHPGQCRLFSTSTPPPSVRCFLSLSLCTPSPCTLYSTLLYARCVAPRAGSRSIKDEAICIHIHISSQLRSSMTRYPIATQHNSTQLNYPTVTLGIFGSTTRLRCYARSLSSLLAYVVPYRIVVYLTVSYRIVLYYPRLRLRSRHDTMKLSIFLDVVE</sequence>
<accession>A0A9P6EKQ2</accession>
<comment type="caution">
    <text evidence="2">The sequence shown here is derived from an EMBL/GenBank/DDBJ whole genome shotgun (WGS) entry which is preliminary data.</text>
</comment>
<evidence type="ECO:0000313" key="2">
    <source>
        <dbReference type="EMBL" id="KAF9531566.1"/>
    </source>
</evidence>
<evidence type="ECO:0000256" key="1">
    <source>
        <dbReference type="SAM" id="Phobius"/>
    </source>
</evidence>
<keyword evidence="1" id="KW-1133">Transmembrane helix</keyword>
<reference evidence="2" key="1">
    <citation type="submission" date="2020-11" db="EMBL/GenBank/DDBJ databases">
        <authorList>
            <consortium name="DOE Joint Genome Institute"/>
            <person name="Ahrendt S."/>
            <person name="Riley R."/>
            <person name="Andreopoulos W."/>
            <person name="Labutti K."/>
            <person name="Pangilinan J."/>
            <person name="Ruiz-Duenas F.J."/>
            <person name="Barrasa J.M."/>
            <person name="Sanchez-Garcia M."/>
            <person name="Camarero S."/>
            <person name="Miyauchi S."/>
            <person name="Serrano A."/>
            <person name="Linde D."/>
            <person name="Babiker R."/>
            <person name="Drula E."/>
            <person name="Ayuso-Fernandez I."/>
            <person name="Pacheco R."/>
            <person name="Padilla G."/>
            <person name="Ferreira P."/>
            <person name="Barriuso J."/>
            <person name="Kellner H."/>
            <person name="Castanera R."/>
            <person name="Alfaro M."/>
            <person name="Ramirez L."/>
            <person name="Pisabarro A.G."/>
            <person name="Kuo A."/>
            <person name="Tritt A."/>
            <person name="Lipzen A."/>
            <person name="He G."/>
            <person name="Yan M."/>
            <person name="Ng V."/>
            <person name="Cullen D."/>
            <person name="Martin F."/>
            <person name="Rosso M.-N."/>
            <person name="Henrissat B."/>
            <person name="Hibbett D."/>
            <person name="Martinez A.T."/>
            <person name="Grigoriev I.V."/>
        </authorList>
    </citation>
    <scope>NUCLEOTIDE SEQUENCE</scope>
    <source>
        <strain evidence="2">CBS 506.95</strain>
    </source>
</reference>
<keyword evidence="1" id="KW-0472">Membrane</keyword>